<evidence type="ECO:0000313" key="2">
    <source>
        <dbReference type="Proteomes" id="UP000309618"/>
    </source>
</evidence>
<sequence>MTFENKLADVISKNARSLDELNAAIATCELLTLPDKGRFVLAKTAENQLRFGRLLVLIQTEGGLQDVAGRAITEEVVAAADEASDNVFEALKKFRADLVKE</sequence>
<accession>A0A4S5CDJ1</accession>
<name>A0A4S5CDJ1_AERVE</name>
<proteinExistence type="predicted"/>
<evidence type="ECO:0000313" key="1">
    <source>
        <dbReference type="EMBL" id="THJ43640.1"/>
    </source>
</evidence>
<comment type="caution">
    <text evidence="1">The sequence shown here is derived from an EMBL/GenBank/DDBJ whole genome shotgun (WGS) entry which is preliminary data.</text>
</comment>
<dbReference type="Proteomes" id="UP000309618">
    <property type="component" value="Unassembled WGS sequence"/>
</dbReference>
<protein>
    <submittedName>
        <fullName evidence="1">Uncharacterized protein</fullName>
    </submittedName>
</protein>
<gene>
    <name evidence="1" type="ORF">E8Q35_15145</name>
</gene>
<dbReference type="AlphaFoldDB" id="A0A4S5CDJ1"/>
<reference evidence="1 2" key="1">
    <citation type="submission" date="2019-04" db="EMBL/GenBank/DDBJ databases">
        <title>Comparative genomics of Aeromonas veronii strains pathogenic to fish.</title>
        <authorList>
            <person name="Cascarano M.C."/>
            <person name="Smyrli M."/>
            <person name="Katharios P."/>
        </authorList>
    </citation>
    <scope>NUCLEOTIDE SEQUENCE [LARGE SCALE GENOMIC DNA]</scope>
    <source>
        <strain evidence="1 2">XU1</strain>
    </source>
</reference>
<organism evidence="1 2">
    <name type="scientific">Aeromonas veronii</name>
    <dbReference type="NCBI Taxonomy" id="654"/>
    <lineage>
        <taxon>Bacteria</taxon>
        <taxon>Pseudomonadati</taxon>
        <taxon>Pseudomonadota</taxon>
        <taxon>Gammaproteobacteria</taxon>
        <taxon>Aeromonadales</taxon>
        <taxon>Aeromonadaceae</taxon>
        <taxon>Aeromonas</taxon>
    </lineage>
</organism>
<dbReference type="EMBL" id="SSUX01000011">
    <property type="protein sequence ID" value="THJ43640.1"/>
    <property type="molecule type" value="Genomic_DNA"/>
</dbReference>
<dbReference type="RefSeq" id="WP_136502079.1">
    <property type="nucleotide sequence ID" value="NZ_SSUX01000011.1"/>
</dbReference>